<proteinExistence type="predicted"/>
<sequence length="702" mass="76020">MSSSPLSQSLRGGDAGHLETTHRMSAAATDLPIEAIFSMVMEGLNVLAAYRANRPALGAERAMAIAVASPRPLFSYFHSLVEDFVVDHDMDDENSVQEFSATVVLASKSVEPDIDQVFSSAGILPSGSVARGQQQRRPQSAAVDEIDDETAGGALMGGKYTSGGRDGAARGKRYYAILAAVRDAFGSAAEEEDEDDDDATASPAALRMKMIRKNNAPFAAGASRKFTQFSSQRYGGGSGGGGSGSSKGPGMPEALFCEFVAPALTLSRDAKVNQKFIARTNVTQSGFITWDAFSNFFVKLHGDLAEEATQVQFVSPVSAVQHNAAVRKLLFTRQRSSRFGGGPDDRSVNPAMDRYCLSGGYDGTVHMWDTNFYDHAVRLHYIPNANKAKRWVNDMSYTSAGRLAIAQSRGLVYLYSLLNPLKPYLHRVFRSNSTMSEDEEVAVRTELERVRMQQGKTRFTAADCPPAEFCVLNSPLPGDITSVHGPRRLTKFSHASHMEPLLVGLDTGLVHLYNVYKPIEFKAQISPMLTFNGFAKAEVFQVADHPLDNAYLVAGRDVRGIPSIQLVDYEKSEAMMILQSHKSSLAVANGGMNGLVPSLTRFDFDDSIGLIAASGATRSATIFSTSFPDPVTVLADHSAPVVGAAVNASQYQIFTFTEDHTFHLFDLRMFRKVQTFCDTSASRSESSGVGSLFACGGNRRSQ</sequence>
<evidence type="ECO:0000256" key="1">
    <source>
        <dbReference type="ARBA" id="ARBA00022737"/>
    </source>
</evidence>
<name>A0A0S4JYF5_BODSA</name>
<accession>A0A0S4JYF5</accession>
<dbReference type="PANTHER" id="PTHR44324:SF4">
    <property type="entry name" value="WD40 REPEAT DOMAIN 95"/>
    <property type="match status" value="1"/>
</dbReference>
<protein>
    <recommendedName>
        <fullName evidence="5">Guanine nucleotide-binding protein subunit beta-like protein</fullName>
    </recommendedName>
</protein>
<dbReference type="InterPro" id="IPR001680">
    <property type="entry name" value="WD40_rpt"/>
</dbReference>
<evidence type="ECO:0000256" key="2">
    <source>
        <dbReference type="SAM" id="MobiDB-lite"/>
    </source>
</evidence>
<reference evidence="4" key="1">
    <citation type="submission" date="2015-09" db="EMBL/GenBank/DDBJ databases">
        <authorList>
            <consortium name="Pathogen Informatics"/>
        </authorList>
    </citation>
    <scope>NUCLEOTIDE SEQUENCE [LARGE SCALE GENOMIC DNA]</scope>
    <source>
        <strain evidence="4">Lake Konstanz</strain>
    </source>
</reference>
<gene>
    <name evidence="3" type="ORF">BSAL_46875</name>
</gene>
<feature type="region of interest" description="Disordered" evidence="2">
    <location>
        <begin position="128"/>
        <end position="148"/>
    </location>
</feature>
<dbReference type="InterPro" id="IPR015943">
    <property type="entry name" value="WD40/YVTN_repeat-like_dom_sf"/>
</dbReference>
<keyword evidence="1" id="KW-0677">Repeat</keyword>
<dbReference type="InterPro" id="IPR036322">
    <property type="entry name" value="WD40_repeat_dom_sf"/>
</dbReference>
<organism evidence="3 4">
    <name type="scientific">Bodo saltans</name>
    <name type="common">Flagellated protozoan</name>
    <dbReference type="NCBI Taxonomy" id="75058"/>
    <lineage>
        <taxon>Eukaryota</taxon>
        <taxon>Discoba</taxon>
        <taxon>Euglenozoa</taxon>
        <taxon>Kinetoplastea</taxon>
        <taxon>Metakinetoplastina</taxon>
        <taxon>Eubodonida</taxon>
        <taxon>Bodonidae</taxon>
        <taxon>Bodo</taxon>
    </lineage>
</organism>
<dbReference type="InterPro" id="IPR051242">
    <property type="entry name" value="WD-EF-hand_domain"/>
</dbReference>
<dbReference type="Proteomes" id="UP000051952">
    <property type="component" value="Unassembled WGS sequence"/>
</dbReference>
<evidence type="ECO:0000313" key="4">
    <source>
        <dbReference type="Proteomes" id="UP000051952"/>
    </source>
</evidence>
<dbReference type="PANTHER" id="PTHR44324">
    <property type="entry name" value="WD40 REPEAT DOMAIN 95"/>
    <property type="match status" value="1"/>
</dbReference>
<keyword evidence="4" id="KW-1185">Reference proteome</keyword>
<evidence type="ECO:0000313" key="3">
    <source>
        <dbReference type="EMBL" id="CUG94176.1"/>
    </source>
</evidence>
<dbReference type="AlphaFoldDB" id="A0A0S4JYF5"/>
<dbReference type="SUPFAM" id="SSF50978">
    <property type="entry name" value="WD40 repeat-like"/>
    <property type="match status" value="1"/>
</dbReference>
<dbReference type="EMBL" id="CYKH01002223">
    <property type="protein sequence ID" value="CUG94176.1"/>
    <property type="molecule type" value="Genomic_DNA"/>
</dbReference>
<evidence type="ECO:0008006" key="5">
    <source>
        <dbReference type="Google" id="ProtNLM"/>
    </source>
</evidence>
<dbReference type="SMART" id="SM00320">
    <property type="entry name" value="WD40"/>
    <property type="match status" value="2"/>
</dbReference>
<dbReference type="VEuPathDB" id="TriTrypDB:BSAL_46875"/>
<dbReference type="Gene3D" id="2.130.10.10">
    <property type="entry name" value="YVTN repeat-like/Quinoprotein amine dehydrogenase"/>
    <property type="match status" value="2"/>
</dbReference>